<sequence>EQAQLIPEITIGAAYGDALLSAVGAEAVPPQTDWTVERETVRPDPANRERYALMAEAYDSAYPALKQHMHTMAKVQKGCW</sequence>
<keyword evidence="1" id="KW-0418">Kinase</keyword>
<dbReference type="AlphaFoldDB" id="A0A9D1GY87"/>
<reference evidence="1" key="2">
    <citation type="journal article" date="2021" name="PeerJ">
        <title>Extensive microbial diversity within the chicken gut microbiome revealed by metagenomics and culture.</title>
        <authorList>
            <person name="Gilroy R."/>
            <person name="Ravi A."/>
            <person name="Getino M."/>
            <person name="Pursley I."/>
            <person name="Horton D.L."/>
            <person name="Alikhan N.F."/>
            <person name="Baker D."/>
            <person name="Gharbi K."/>
            <person name="Hall N."/>
            <person name="Watson M."/>
            <person name="Adriaenssens E.M."/>
            <person name="Foster-Nyarko E."/>
            <person name="Jarju S."/>
            <person name="Secka A."/>
            <person name="Antonio M."/>
            <person name="Oren A."/>
            <person name="Chaudhuri R.R."/>
            <person name="La Ragione R."/>
            <person name="Hildebrand F."/>
            <person name="Pallen M.J."/>
        </authorList>
    </citation>
    <scope>NUCLEOTIDE SEQUENCE</scope>
    <source>
        <strain evidence="1">ChiGjej1B1-24693</strain>
    </source>
</reference>
<feature type="non-terminal residue" evidence="1">
    <location>
        <position position="1"/>
    </location>
</feature>
<dbReference type="EMBL" id="DVLP01000190">
    <property type="protein sequence ID" value="HIT75163.1"/>
    <property type="molecule type" value="Genomic_DNA"/>
</dbReference>
<comment type="caution">
    <text evidence="1">The sequence shown here is derived from an EMBL/GenBank/DDBJ whole genome shotgun (WGS) entry which is preliminary data.</text>
</comment>
<name>A0A9D1GY87_9ACTN</name>
<reference evidence="1" key="1">
    <citation type="submission" date="2020-10" db="EMBL/GenBank/DDBJ databases">
        <authorList>
            <person name="Gilroy R."/>
        </authorList>
    </citation>
    <scope>NUCLEOTIDE SEQUENCE</scope>
    <source>
        <strain evidence="1">ChiGjej1B1-24693</strain>
    </source>
</reference>
<accession>A0A9D1GY87</accession>
<protein>
    <submittedName>
        <fullName evidence="1">Sugar kinase</fullName>
    </submittedName>
</protein>
<organism evidence="1 2">
    <name type="scientific">Candidatus Avipropionibacterium avicola</name>
    <dbReference type="NCBI Taxonomy" id="2840701"/>
    <lineage>
        <taxon>Bacteria</taxon>
        <taxon>Bacillati</taxon>
        <taxon>Actinomycetota</taxon>
        <taxon>Actinomycetes</taxon>
        <taxon>Propionibacteriales</taxon>
        <taxon>Propionibacteriaceae</taxon>
        <taxon>Propionibacteriaceae incertae sedis</taxon>
        <taxon>Candidatus Avipropionibacterium</taxon>
    </lineage>
</organism>
<dbReference type="Proteomes" id="UP000886842">
    <property type="component" value="Unassembled WGS sequence"/>
</dbReference>
<proteinExistence type="predicted"/>
<keyword evidence="1" id="KW-0808">Transferase</keyword>
<evidence type="ECO:0000313" key="2">
    <source>
        <dbReference type="Proteomes" id="UP000886842"/>
    </source>
</evidence>
<dbReference type="Gene3D" id="3.30.420.40">
    <property type="match status" value="1"/>
</dbReference>
<evidence type="ECO:0000313" key="1">
    <source>
        <dbReference type="EMBL" id="HIT75163.1"/>
    </source>
</evidence>
<gene>
    <name evidence="1" type="ORF">IAA98_06235</name>
</gene>
<dbReference type="GO" id="GO:0016301">
    <property type="term" value="F:kinase activity"/>
    <property type="evidence" value="ECO:0007669"/>
    <property type="project" value="UniProtKB-KW"/>
</dbReference>